<evidence type="ECO:0000259" key="1">
    <source>
        <dbReference type="PROSITE" id="PS51762"/>
    </source>
</evidence>
<name>A0A8H5HH62_9AGAR</name>
<dbReference type="Gene3D" id="2.60.120.200">
    <property type="match status" value="1"/>
</dbReference>
<sequence>MPINMRRELDFPARIPSTMFVRKLNSLAIIGIAGTLVSAPFARAATTVIPSSSFSSYSTFESYWAYLYPWGSDHNGSARMKGSSTDHSNIVVASSTLSLIATPTSNPNPPTSTSNPHPAIHYARRASHDLLFGHPANGYTISGDFSAPTARGTWPAFWLTAVNSWPPEVDIGEWKGTANNWFNTFNTSSIVRSDLVGWPTDLSFHSIKAVLTAQPNNSDVKIQFYMDNVLRTTQYGQAFVGKPLWLIVNLQMEGSSGSPGPTGTTTYKVRNVVVTRTGS</sequence>
<comment type="caution">
    <text evidence="2">The sequence shown here is derived from an EMBL/GenBank/DDBJ whole genome shotgun (WGS) entry which is preliminary data.</text>
</comment>
<dbReference type="OrthoDB" id="4524534at2759"/>
<organism evidence="2 3">
    <name type="scientific">Tricholomella constricta</name>
    <dbReference type="NCBI Taxonomy" id="117010"/>
    <lineage>
        <taxon>Eukaryota</taxon>
        <taxon>Fungi</taxon>
        <taxon>Dikarya</taxon>
        <taxon>Basidiomycota</taxon>
        <taxon>Agaricomycotina</taxon>
        <taxon>Agaricomycetes</taxon>
        <taxon>Agaricomycetidae</taxon>
        <taxon>Agaricales</taxon>
        <taxon>Tricholomatineae</taxon>
        <taxon>Lyophyllaceae</taxon>
        <taxon>Tricholomella</taxon>
    </lineage>
</organism>
<dbReference type="SUPFAM" id="SSF49899">
    <property type="entry name" value="Concanavalin A-like lectins/glucanases"/>
    <property type="match status" value="1"/>
</dbReference>
<dbReference type="PROSITE" id="PS51762">
    <property type="entry name" value="GH16_2"/>
    <property type="match status" value="1"/>
</dbReference>
<protein>
    <recommendedName>
        <fullName evidence="1">GH16 domain-containing protein</fullName>
    </recommendedName>
</protein>
<dbReference type="InterPro" id="IPR000757">
    <property type="entry name" value="Beta-glucanase-like"/>
</dbReference>
<dbReference type="Proteomes" id="UP000565441">
    <property type="component" value="Unassembled WGS sequence"/>
</dbReference>
<dbReference type="GO" id="GO:0004553">
    <property type="term" value="F:hydrolase activity, hydrolyzing O-glycosyl compounds"/>
    <property type="evidence" value="ECO:0007669"/>
    <property type="project" value="InterPro"/>
</dbReference>
<accession>A0A8H5HH62</accession>
<dbReference type="AlphaFoldDB" id="A0A8H5HH62"/>
<dbReference type="GO" id="GO:0005975">
    <property type="term" value="P:carbohydrate metabolic process"/>
    <property type="evidence" value="ECO:0007669"/>
    <property type="project" value="InterPro"/>
</dbReference>
<evidence type="ECO:0000313" key="3">
    <source>
        <dbReference type="Proteomes" id="UP000565441"/>
    </source>
</evidence>
<evidence type="ECO:0000313" key="2">
    <source>
        <dbReference type="EMBL" id="KAF5383277.1"/>
    </source>
</evidence>
<proteinExistence type="predicted"/>
<reference evidence="2 3" key="1">
    <citation type="journal article" date="2020" name="ISME J.">
        <title>Uncovering the hidden diversity of litter-decomposition mechanisms in mushroom-forming fungi.</title>
        <authorList>
            <person name="Floudas D."/>
            <person name="Bentzer J."/>
            <person name="Ahren D."/>
            <person name="Johansson T."/>
            <person name="Persson P."/>
            <person name="Tunlid A."/>
        </authorList>
    </citation>
    <scope>NUCLEOTIDE SEQUENCE [LARGE SCALE GENOMIC DNA]</scope>
    <source>
        <strain evidence="2 3">CBS 661.87</strain>
    </source>
</reference>
<feature type="domain" description="GH16" evidence="1">
    <location>
        <begin position="42"/>
        <end position="277"/>
    </location>
</feature>
<dbReference type="InterPro" id="IPR013320">
    <property type="entry name" value="ConA-like_dom_sf"/>
</dbReference>
<gene>
    <name evidence="2" type="ORF">D9615_005041</name>
</gene>
<keyword evidence="3" id="KW-1185">Reference proteome</keyword>
<dbReference type="EMBL" id="JAACJP010000007">
    <property type="protein sequence ID" value="KAF5383277.1"/>
    <property type="molecule type" value="Genomic_DNA"/>
</dbReference>